<dbReference type="InterPro" id="IPR000195">
    <property type="entry name" value="Rab-GAP-TBC_dom"/>
</dbReference>
<feature type="compositionally biased region" description="Polar residues" evidence="1">
    <location>
        <begin position="34"/>
        <end position="45"/>
    </location>
</feature>
<feature type="compositionally biased region" description="Polar residues" evidence="1">
    <location>
        <begin position="787"/>
        <end position="804"/>
    </location>
</feature>
<dbReference type="PANTHER" id="PTHR47219">
    <property type="entry name" value="RAB GTPASE-ACTIVATING PROTEIN 1-LIKE"/>
    <property type="match status" value="1"/>
</dbReference>
<gene>
    <name evidence="3" type="ORF">LSH36_16g01021</name>
</gene>
<evidence type="ECO:0000313" key="4">
    <source>
        <dbReference type="Proteomes" id="UP001208570"/>
    </source>
</evidence>
<dbReference type="SUPFAM" id="SSF47923">
    <property type="entry name" value="Ypt/Rab-GAP domain of gyp1p"/>
    <property type="match status" value="2"/>
</dbReference>
<dbReference type="PANTHER" id="PTHR47219:SF20">
    <property type="entry name" value="TBC1 DOMAIN FAMILY MEMBER 2B"/>
    <property type="match status" value="1"/>
</dbReference>
<dbReference type="GO" id="GO:0031267">
    <property type="term" value="F:small GTPase binding"/>
    <property type="evidence" value="ECO:0007669"/>
    <property type="project" value="TreeGrafter"/>
</dbReference>
<dbReference type="InterPro" id="IPR011993">
    <property type="entry name" value="PH-like_dom_sf"/>
</dbReference>
<proteinExistence type="predicted"/>
<dbReference type="AlphaFoldDB" id="A0AAD9KCB2"/>
<evidence type="ECO:0000256" key="1">
    <source>
        <dbReference type="SAM" id="MobiDB-lite"/>
    </source>
</evidence>
<dbReference type="InterPro" id="IPR001849">
    <property type="entry name" value="PH_domain"/>
</dbReference>
<feature type="region of interest" description="Disordered" evidence="1">
    <location>
        <begin position="784"/>
        <end position="804"/>
    </location>
</feature>
<protein>
    <recommendedName>
        <fullName evidence="2">Rab-GAP TBC domain-containing protein</fullName>
    </recommendedName>
</protein>
<dbReference type="Gene3D" id="1.10.8.270">
    <property type="entry name" value="putative rabgap domain of human tbc1 domain family member 14 like domains"/>
    <property type="match status" value="1"/>
</dbReference>
<dbReference type="Gene3D" id="2.30.29.30">
    <property type="entry name" value="Pleckstrin-homology domain (PH domain)/Phosphotyrosine-binding domain (PTB)"/>
    <property type="match status" value="1"/>
</dbReference>
<feature type="domain" description="Rab-GAP TBC" evidence="2">
    <location>
        <begin position="495"/>
        <end position="682"/>
    </location>
</feature>
<feature type="region of interest" description="Disordered" evidence="1">
    <location>
        <begin position="198"/>
        <end position="222"/>
    </location>
</feature>
<name>A0AAD9KCB2_9ANNE</name>
<accession>A0AAD9KCB2</accession>
<dbReference type="InterPro" id="IPR050302">
    <property type="entry name" value="Rab_GAP_TBC_domain"/>
</dbReference>
<reference evidence="3" key="1">
    <citation type="journal article" date="2023" name="Mol. Biol. Evol.">
        <title>Third-Generation Sequencing Reveals the Adaptive Role of the Epigenome in Three Deep-Sea Polychaetes.</title>
        <authorList>
            <person name="Perez M."/>
            <person name="Aroh O."/>
            <person name="Sun Y."/>
            <person name="Lan Y."/>
            <person name="Juniper S.K."/>
            <person name="Young C.R."/>
            <person name="Angers B."/>
            <person name="Qian P.Y."/>
        </authorList>
    </citation>
    <scope>NUCLEOTIDE SEQUENCE</scope>
    <source>
        <strain evidence="3">P08H-3</strain>
    </source>
</reference>
<dbReference type="InterPro" id="IPR035969">
    <property type="entry name" value="Rab-GAP_TBC_sf"/>
</dbReference>
<dbReference type="Gene3D" id="1.10.472.80">
    <property type="entry name" value="Ypt/Rab-GAP domain of gyp1p, domain 3"/>
    <property type="match status" value="1"/>
</dbReference>
<organism evidence="3 4">
    <name type="scientific">Paralvinella palmiformis</name>
    <dbReference type="NCBI Taxonomy" id="53620"/>
    <lineage>
        <taxon>Eukaryota</taxon>
        <taxon>Metazoa</taxon>
        <taxon>Spiralia</taxon>
        <taxon>Lophotrochozoa</taxon>
        <taxon>Annelida</taxon>
        <taxon>Polychaeta</taxon>
        <taxon>Sedentaria</taxon>
        <taxon>Canalipalpata</taxon>
        <taxon>Terebellida</taxon>
        <taxon>Terebelliformia</taxon>
        <taxon>Alvinellidae</taxon>
        <taxon>Paralvinella</taxon>
    </lineage>
</organism>
<feature type="compositionally biased region" description="Polar residues" evidence="1">
    <location>
        <begin position="200"/>
        <end position="212"/>
    </location>
</feature>
<dbReference type="EMBL" id="JAODUP010000016">
    <property type="protein sequence ID" value="KAK2168485.1"/>
    <property type="molecule type" value="Genomic_DNA"/>
</dbReference>
<dbReference type="SMART" id="SM00164">
    <property type="entry name" value="TBC"/>
    <property type="match status" value="1"/>
</dbReference>
<dbReference type="Pfam" id="PF00169">
    <property type="entry name" value="PH"/>
    <property type="match status" value="1"/>
</dbReference>
<dbReference type="Gene3D" id="1.10.10.750">
    <property type="entry name" value="Ypt/Rab-GAP domain of gyp1p, domain 1"/>
    <property type="match status" value="1"/>
</dbReference>
<evidence type="ECO:0000259" key="2">
    <source>
        <dbReference type="PROSITE" id="PS50086"/>
    </source>
</evidence>
<dbReference type="Pfam" id="PF00566">
    <property type="entry name" value="RabGAP-TBC"/>
    <property type="match status" value="1"/>
</dbReference>
<dbReference type="SUPFAM" id="SSF50729">
    <property type="entry name" value="PH domain-like"/>
    <property type="match status" value="1"/>
</dbReference>
<comment type="caution">
    <text evidence="3">The sequence shown here is derived from an EMBL/GenBank/DDBJ whole genome shotgun (WGS) entry which is preliminary data.</text>
</comment>
<evidence type="ECO:0000313" key="3">
    <source>
        <dbReference type="EMBL" id="KAK2168485.1"/>
    </source>
</evidence>
<feature type="region of interest" description="Disordered" evidence="1">
    <location>
        <begin position="23"/>
        <end position="45"/>
    </location>
</feature>
<dbReference type="PROSITE" id="PS50086">
    <property type="entry name" value="TBC_RABGAP"/>
    <property type="match status" value="1"/>
</dbReference>
<dbReference type="Proteomes" id="UP001208570">
    <property type="component" value="Unassembled WGS sequence"/>
</dbReference>
<keyword evidence="4" id="KW-1185">Reference proteome</keyword>
<dbReference type="GO" id="GO:0005096">
    <property type="term" value="F:GTPase activator activity"/>
    <property type="evidence" value="ECO:0007669"/>
    <property type="project" value="TreeGrafter"/>
</dbReference>
<sequence length="804" mass="92982">MSQARQSSFRVYVDILGDEKPVKEMTVPAESESDSNSVRTDMTDTNRQLSSTIDQEINPDHGASTVLVDNDNHDHVQPSVQTEHTLCGYLNKRRLGTKLNQYKKRWFVYRDSTCQLLYYKTQNDPCPLGQIDVSCATLTTELECERSHVFKISILEYALYTQPEKGLVKSKTDAELEEDVILPPSGPSLMEKVQIPPVSPTTATNEQSNSHSAVELKKMRSRSQTFREQSSQAFFETRLASEMELIKSLQEDLDAKDKVIATLKNHIITFMASLDIEDTSAHGWQTSCEHDDISHSDTQCSEKKKDVDTEYQEQYELRFSVYRHLQEQLEDYKDNIDMYQEIIKAKDSVIESLTKRLDELECYQPDSKHSSSESMIQLQNLQDAYDAYRKQNTILNQEILELSILREQDEIRERALRVNYAKLEADYYCVKSKYLVCLRDLDRPRLAGGEEEGFISQEMVSSLLQEAMDSEAKSQLDRPNIREHNNHIIYITQSMYTEISTRVKWENFMQKQDAQPLERSQELKQLIRLGIPAEYREKIWNFCVSCQVGTVRTALKQDYYSNLLKRGASSTSLNPAVTQGLNRLAAIALLFLDEEDAFWCLVAILDHIMPKDYYTRGLLAAHIDQRVLKDLIADKTPKVHSVLEQQEVDLALFTFNWFMTLFVDNIPVETYLHIWDTFLFEGSKAISRETYLASCKVLFRFAVAFLLYEEEEIVKTSCANSLELHHCLRSVGQHITDVFQNKIAFHNINPFPMKYITARRNYHRSVLQAEFEDLQETRESFHEVKAKQNNIHDGTTDNENSTLI</sequence>